<dbReference type="FunFam" id="3.40.50.300:FF:000050">
    <property type="entry name" value="DNA repair protein RadA"/>
    <property type="match status" value="1"/>
</dbReference>
<feature type="binding site" evidence="11">
    <location>
        <begin position="87"/>
        <end position="94"/>
    </location>
    <ligand>
        <name>ATP</name>
        <dbReference type="ChEBI" id="CHEBI:30616"/>
    </ligand>
</feature>
<evidence type="ECO:0000256" key="10">
    <source>
        <dbReference type="ARBA" id="ARBA00023204"/>
    </source>
</evidence>
<dbReference type="PANTHER" id="PTHR32472">
    <property type="entry name" value="DNA REPAIR PROTEIN RADA"/>
    <property type="match status" value="1"/>
</dbReference>
<keyword evidence="6 13" id="KW-0862">Zinc</keyword>
<dbReference type="EMBL" id="RKRE01000002">
    <property type="protein sequence ID" value="RPF46567.1"/>
    <property type="molecule type" value="Genomic_DNA"/>
</dbReference>
<dbReference type="InterPro" id="IPR041166">
    <property type="entry name" value="Rubredoxin_2"/>
</dbReference>
<dbReference type="PRINTS" id="PR01874">
    <property type="entry name" value="DNAREPAIRADA"/>
</dbReference>
<gene>
    <name evidence="11" type="primary">radA</name>
    <name evidence="15" type="ORF">EDD75_0809</name>
</gene>
<feature type="region of interest" description="Lon-protease-like" evidence="11">
    <location>
        <begin position="342"/>
        <end position="442"/>
    </location>
</feature>
<evidence type="ECO:0000256" key="13">
    <source>
        <dbReference type="RuleBase" id="RU003555"/>
    </source>
</evidence>
<feature type="short sequence motif" description="RadA KNRFG motif" evidence="11">
    <location>
        <begin position="243"/>
        <end position="247"/>
    </location>
</feature>
<evidence type="ECO:0000256" key="7">
    <source>
        <dbReference type="ARBA" id="ARBA00022840"/>
    </source>
</evidence>
<evidence type="ECO:0000256" key="6">
    <source>
        <dbReference type="ARBA" id="ARBA00022833"/>
    </source>
</evidence>
<evidence type="ECO:0000256" key="8">
    <source>
        <dbReference type="ARBA" id="ARBA00023016"/>
    </source>
</evidence>
<evidence type="ECO:0000313" key="15">
    <source>
        <dbReference type="EMBL" id="RPF46567.1"/>
    </source>
</evidence>
<keyword evidence="7 11" id="KW-0067">ATP-binding</keyword>
<evidence type="ECO:0000256" key="4">
    <source>
        <dbReference type="ARBA" id="ARBA00022771"/>
    </source>
</evidence>
<keyword evidence="10 11" id="KW-0234">DNA repair</keyword>
<dbReference type="GO" id="GO:0000725">
    <property type="term" value="P:recombinational repair"/>
    <property type="evidence" value="ECO:0007669"/>
    <property type="project" value="UniProtKB-UniRule"/>
</dbReference>
<evidence type="ECO:0000256" key="5">
    <source>
        <dbReference type="ARBA" id="ARBA00022801"/>
    </source>
</evidence>
<dbReference type="Gene3D" id="3.30.230.10">
    <property type="match status" value="1"/>
</dbReference>
<comment type="caution">
    <text evidence="15">The sequence shown here is derived from an EMBL/GenBank/DDBJ whole genome shotgun (WGS) entry which is preliminary data.</text>
</comment>
<keyword evidence="8 11" id="KW-0346">Stress response</keyword>
<dbReference type="RefSeq" id="WP_123928451.1">
    <property type="nucleotide sequence ID" value="NZ_RKRE01000002.1"/>
</dbReference>
<dbReference type="CDD" id="cd01121">
    <property type="entry name" value="RadA_SMS_N"/>
    <property type="match status" value="1"/>
</dbReference>
<dbReference type="GO" id="GO:0140664">
    <property type="term" value="F:ATP-dependent DNA damage sensor activity"/>
    <property type="evidence" value="ECO:0007669"/>
    <property type="project" value="InterPro"/>
</dbReference>
<dbReference type="OrthoDB" id="9803906at2"/>
<accession>A0A3N5AP30</accession>
<dbReference type="InterPro" id="IPR027417">
    <property type="entry name" value="P-loop_NTPase"/>
</dbReference>
<dbReference type="GO" id="GO:0005524">
    <property type="term" value="F:ATP binding"/>
    <property type="evidence" value="ECO:0007669"/>
    <property type="project" value="UniProtKB-UniRule"/>
</dbReference>
<evidence type="ECO:0000256" key="11">
    <source>
        <dbReference type="HAMAP-Rule" id="MF_01498"/>
    </source>
</evidence>
<dbReference type="GO" id="GO:0008270">
    <property type="term" value="F:zinc ion binding"/>
    <property type="evidence" value="ECO:0007669"/>
    <property type="project" value="UniProtKB-KW"/>
</dbReference>
<comment type="function">
    <text evidence="13">DNA-dependent ATPase involved in processing of recombination intermediates, plays a role in repairing DNA breaks. Stimulates the branch migration of RecA-mediated strand transfer reactions, allowing the 3' invading strand to extend heteroduplex DNA faster. Binds ssDNA in the presence of ADP but not other nucleotides, has ATPase activity that is stimulated by ssDNA and various branched DNA structures, but inhibited by SSB. Does not have RecA's homology-searching function.</text>
</comment>
<dbReference type="NCBIfam" id="TIGR00416">
    <property type="entry name" value="sms"/>
    <property type="match status" value="1"/>
</dbReference>
<dbReference type="Proteomes" id="UP000282654">
    <property type="component" value="Unassembled WGS sequence"/>
</dbReference>
<dbReference type="AlphaFoldDB" id="A0A3N5AP30"/>
<dbReference type="InterPro" id="IPR004504">
    <property type="entry name" value="DNA_repair_RadA"/>
</dbReference>
<comment type="function">
    <text evidence="11">Plays a role in repairing double-strand DNA breaks, probably involving stabilizing or processing branched DNA or blocked replication forks.</text>
</comment>
<keyword evidence="4 13" id="KW-0863">Zinc-finger</keyword>
<dbReference type="Pfam" id="PF13481">
    <property type="entry name" value="AAA_25"/>
    <property type="match status" value="1"/>
</dbReference>
<keyword evidence="1 11" id="KW-0479">Metal-binding</keyword>
<dbReference type="HAMAP" id="MF_01498">
    <property type="entry name" value="RadA_bact"/>
    <property type="match status" value="1"/>
</dbReference>
<evidence type="ECO:0000259" key="14">
    <source>
        <dbReference type="PROSITE" id="PS50162"/>
    </source>
</evidence>
<organism evidence="15 16">
    <name type="scientific">Thermodesulfitimonas autotrophica</name>
    <dbReference type="NCBI Taxonomy" id="1894989"/>
    <lineage>
        <taxon>Bacteria</taxon>
        <taxon>Bacillati</taxon>
        <taxon>Bacillota</taxon>
        <taxon>Clostridia</taxon>
        <taxon>Thermoanaerobacterales</taxon>
        <taxon>Thermoanaerobacteraceae</taxon>
        <taxon>Thermodesulfitimonas</taxon>
    </lineage>
</organism>
<evidence type="ECO:0000256" key="1">
    <source>
        <dbReference type="ARBA" id="ARBA00022723"/>
    </source>
</evidence>
<evidence type="ECO:0000256" key="2">
    <source>
        <dbReference type="ARBA" id="ARBA00022741"/>
    </source>
</evidence>
<dbReference type="SMART" id="SM00382">
    <property type="entry name" value="AAA"/>
    <property type="match status" value="1"/>
</dbReference>
<dbReference type="SUPFAM" id="SSF54211">
    <property type="entry name" value="Ribosomal protein S5 domain 2-like"/>
    <property type="match status" value="1"/>
</dbReference>
<evidence type="ECO:0000256" key="9">
    <source>
        <dbReference type="ARBA" id="ARBA00023125"/>
    </source>
</evidence>
<keyword evidence="16" id="KW-1185">Reference proteome</keyword>
<dbReference type="Gene3D" id="3.40.50.300">
    <property type="entry name" value="P-loop containing nucleotide triphosphate hydrolases"/>
    <property type="match status" value="1"/>
</dbReference>
<evidence type="ECO:0000256" key="3">
    <source>
        <dbReference type="ARBA" id="ARBA00022763"/>
    </source>
</evidence>
<keyword evidence="2 11" id="KW-0547">Nucleotide-binding</keyword>
<feature type="domain" description="RecA family profile 1" evidence="14">
    <location>
        <begin position="58"/>
        <end position="206"/>
    </location>
</feature>
<dbReference type="InterPro" id="IPR020568">
    <property type="entry name" value="Ribosomal_Su5_D2-typ_SF"/>
</dbReference>
<dbReference type="SUPFAM" id="SSF52540">
    <property type="entry name" value="P-loop containing nucleoside triphosphate hydrolases"/>
    <property type="match status" value="1"/>
</dbReference>
<dbReference type="GO" id="GO:0005829">
    <property type="term" value="C:cytosol"/>
    <property type="evidence" value="ECO:0007669"/>
    <property type="project" value="TreeGrafter"/>
</dbReference>
<keyword evidence="9 11" id="KW-0238">DNA-binding</keyword>
<dbReference type="GO" id="GO:0003684">
    <property type="term" value="F:damaged DNA binding"/>
    <property type="evidence" value="ECO:0007669"/>
    <property type="project" value="InterPro"/>
</dbReference>
<evidence type="ECO:0000256" key="12">
    <source>
        <dbReference type="NCBIfam" id="TIGR00416"/>
    </source>
</evidence>
<reference evidence="15 16" key="1">
    <citation type="submission" date="2018-11" db="EMBL/GenBank/DDBJ databases">
        <title>Genomic Encyclopedia of Type Strains, Phase IV (KMG-IV): sequencing the most valuable type-strain genomes for metagenomic binning, comparative biology and taxonomic classification.</title>
        <authorList>
            <person name="Goeker M."/>
        </authorList>
    </citation>
    <scope>NUCLEOTIDE SEQUENCE [LARGE SCALE GENOMIC DNA]</scope>
    <source>
        <strain evidence="15 16">DSM 102936</strain>
    </source>
</reference>
<dbReference type="InterPro" id="IPR014721">
    <property type="entry name" value="Ribsml_uS5_D2-typ_fold_subgr"/>
</dbReference>
<name>A0A3N5AP30_9THEO</name>
<dbReference type="PANTHER" id="PTHR32472:SF10">
    <property type="entry name" value="DNA REPAIR PROTEIN RADA-LIKE PROTEIN"/>
    <property type="match status" value="1"/>
</dbReference>
<dbReference type="GO" id="GO:0016787">
    <property type="term" value="F:hydrolase activity"/>
    <property type="evidence" value="ECO:0007669"/>
    <property type="project" value="UniProtKB-KW"/>
</dbReference>
<proteinExistence type="inferred from homology"/>
<dbReference type="PROSITE" id="PS50162">
    <property type="entry name" value="RECA_2"/>
    <property type="match status" value="1"/>
</dbReference>
<dbReference type="Pfam" id="PF18073">
    <property type="entry name" value="Zn_ribbon_LapB"/>
    <property type="match status" value="1"/>
</dbReference>
<comment type="similarity">
    <text evidence="11 13">Belongs to the RecA family. RadA subfamily.</text>
</comment>
<comment type="domain">
    <text evidence="11">The middle region has homology to RecA with ATPase motifs including the RadA KNRFG motif, while the C-terminus is homologous to Lon protease.</text>
</comment>
<sequence length="442" mass="46896">MNKSGFRCDACGYQSPRWLGRCPACGSWDSFVVVKGSSTCRERRTAASLQTLGQVVEEEVRLPVGIGEFDRVLGGGIVPGSLILIGGDPGIGKSTLLLQVARSLGEEGPVLYVTGEESVRQVSLRARRLGAGREQVYVAAETDLEAIGQYVDQVKPRALIVDSIQTMVSPRVEAVPGSVAQVRECAAEFQQLAKTRELPVFLIGHVTKEGFLAGPRLLEHLVDVVLYLEGDRHYNYRILRGVKNRFGATNEIGVFEMTAEGMVEVPNPSLMFLGKREEAKVGSVVVPVLQGTRPLLVEVQALVCPNPYGVPRRMAAGFDANRAALLIAVLDKKVGLKLGGCDIYINAVGGVKILEPAADLAVAVAVASSYREAPVSPGTVVVGEVGLTGEVRSVNALDLRLREAAKLGFGRAVIAAGQGPGNYLETEEVSTLAAAIEAVLGG</sequence>
<protein>
    <recommendedName>
        <fullName evidence="11 12">DNA repair protein RadA</fullName>
    </recommendedName>
</protein>
<dbReference type="InterPro" id="IPR020588">
    <property type="entry name" value="RecA_ATP-bd"/>
</dbReference>
<keyword evidence="5" id="KW-0378">Hydrolase</keyword>
<evidence type="ECO:0000313" key="16">
    <source>
        <dbReference type="Proteomes" id="UP000282654"/>
    </source>
</evidence>
<dbReference type="InterPro" id="IPR003593">
    <property type="entry name" value="AAA+_ATPase"/>
</dbReference>
<keyword evidence="3 11" id="KW-0227">DNA damage</keyword>